<protein>
    <recommendedName>
        <fullName evidence="2">TGS domain-containing protein</fullName>
    </recommendedName>
</protein>
<feature type="domain" description="TGS" evidence="2">
    <location>
        <begin position="389"/>
        <end position="450"/>
    </location>
</feature>
<dbReference type="CDD" id="cd05399">
    <property type="entry name" value="NT_Rel-Spo_like"/>
    <property type="match status" value="1"/>
</dbReference>
<dbReference type="CDD" id="cd01668">
    <property type="entry name" value="TGS_RSH"/>
    <property type="match status" value="1"/>
</dbReference>
<dbReference type="InterPro" id="IPR012676">
    <property type="entry name" value="TGS-like"/>
</dbReference>
<dbReference type="InterPro" id="IPR033655">
    <property type="entry name" value="TGS_RelA/SpoT"/>
</dbReference>
<comment type="similarity">
    <text evidence="1">Belongs to the relA/spoT family.</text>
</comment>
<name>A0A1F6WHP3_9BACT</name>
<dbReference type="GO" id="GO:0005886">
    <property type="term" value="C:plasma membrane"/>
    <property type="evidence" value="ECO:0007669"/>
    <property type="project" value="TreeGrafter"/>
</dbReference>
<dbReference type="Pfam" id="PF13328">
    <property type="entry name" value="HD_4"/>
    <property type="match status" value="1"/>
</dbReference>
<dbReference type="FunFam" id="3.10.20.30:FF:000002">
    <property type="entry name" value="GTP pyrophosphokinase (RelA/SpoT)"/>
    <property type="match status" value="1"/>
</dbReference>
<evidence type="ECO:0000259" key="2">
    <source>
        <dbReference type="PROSITE" id="PS51880"/>
    </source>
</evidence>
<dbReference type="SMART" id="SM00954">
    <property type="entry name" value="RelA_SpoT"/>
    <property type="match status" value="1"/>
</dbReference>
<dbReference type="InterPro" id="IPR004095">
    <property type="entry name" value="TGS"/>
</dbReference>
<dbReference type="InterPro" id="IPR043519">
    <property type="entry name" value="NT_sf"/>
</dbReference>
<dbReference type="PANTHER" id="PTHR21262">
    <property type="entry name" value="GUANOSINE-3',5'-BIS DIPHOSPHATE 3'-PYROPHOSPHOHYDROLASE"/>
    <property type="match status" value="1"/>
</dbReference>
<dbReference type="SUPFAM" id="SSF81271">
    <property type="entry name" value="TGS-like"/>
    <property type="match status" value="1"/>
</dbReference>
<gene>
    <name evidence="3" type="ORF">A3B93_01710</name>
</gene>
<dbReference type="InterPro" id="IPR003607">
    <property type="entry name" value="HD/PDEase_dom"/>
</dbReference>
<dbReference type="SUPFAM" id="SSF109604">
    <property type="entry name" value="HD-domain/PDEase-like"/>
    <property type="match status" value="1"/>
</dbReference>
<organism evidence="3 4">
    <name type="scientific">Candidatus Nomurabacteria bacterium RIFCSPHIGHO2_02_FULL_42_24</name>
    <dbReference type="NCBI Taxonomy" id="1801757"/>
    <lineage>
        <taxon>Bacteria</taxon>
        <taxon>Candidatus Nomuraibacteriota</taxon>
    </lineage>
</organism>
<dbReference type="Gene3D" id="3.30.460.10">
    <property type="entry name" value="Beta Polymerase, domain 2"/>
    <property type="match status" value="1"/>
</dbReference>
<evidence type="ECO:0000313" key="4">
    <source>
        <dbReference type="Proteomes" id="UP000179880"/>
    </source>
</evidence>
<comment type="caution">
    <text evidence="3">The sequence shown here is derived from an EMBL/GenBank/DDBJ whole genome shotgun (WGS) entry which is preliminary data.</text>
</comment>
<dbReference type="EMBL" id="MFUH01000030">
    <property type="protein sequence ID" value="OGI81399.1"/>
    <property type="molecule type" value="Genomic_DNA"/>
</dbReference>
<dbReference type="GO" id="GO:0015969">
    <property type="term" value="P:guanosine tetraphosphate metabolic process"/>
    <property type="evidence" value="ECO:0007669"/>
    <property type="project" value="InterPro"/>
</dbReference>
<dbReference type="InterPro" id="IPR007685">
    <property type="entry name" value="RelA_SpoT"/>
</dbReference>
<dbReference type="FunFam" id="1.10.3210.10:FF:000001">
    <property type="entry name" value="GTP pyrophosphokinase RelA"/>
    <property type="match status" value="1"/>
</dbReference>
<evidence type="ECO:0000313" key="3">
    <source>
        <dbReference type="EMBL" id="OGI81399.1"/>
    </source>
</evidence>
<sequence>MENTPKVEDILKLMKRAKKNDRALVARAFEFAQKAHQGQTRVSGNPYFIHVFETARKLAELNMNAQTIAAGLLHDTLEDAGVPRVAMIKEFGEDITRLVDGVTKLGTVKYRGRERHIESLRKFLMSIAEDVRVLIIKLCDRLHNLRTLQYLSPEKQKRIAVESIEIYAALANRLGMGNLKGDIEDAAFPYAYPKEYEMAEKLIQEKTEINKKYLDEIYKTIKKEIIKQGIKIVKIDYRFKHKYSLYKKLVRHNMDIDKIYDIVALRVIVPSIECCYRVLGLIHTLWRPLQGRIKDYIAVAKPNGYRALHTTIFTGTGGIVEIQIYTPEMYREAKYGIASHVIFKEGGFHPTSGKVRPKFAWLNKLKDLQQAVLEQSKFLEHLKIDFFKDRIFVFTPKGEVVDLPEESCPIDFAYTIHSDIGDHIWSAKVNGKVIALDYKLRNGDFVEIVTKKESHPSSRWMEYVKTPLARKHIKNYLDKNSLMSRLSKYMPKK</sequence>
<dbReference type="Gene3D" id="1.10.3210.10">
    <property type="entry name" value="Hypothetical protein af1432"/>
    <property type="match status" value="1"/>
</dbReference>
<reference evidence="3 4" key="1">
    <citation type="journal article" date="2016" name="Nat. Commun.">
        <title>Thousands of microbial genomes shed light on interconnected biogeochemical processes in an aquifer system.</title>
        <authorList>
            <person name="Anantharaman K."/>
            <person name="Brown C.T."/>
            <person name="Hug L.A."/>
            <person name="Sharon I."/>
            <person name="Castelle C.J."/>
            <person name="Probst A.J."/>
            <person name="Thomas B.C."/>
            <person name="Singh A."/>
            <person name="Wilkins M.J."/>
            <person name="Karaoz U."/>
            <person name="Brodie E.L."/>
            <person name="Williams K.H."/>
            <person name="Hubbard S.S."/>
            <person name="Banfield J.F."/>
        </authorList>
    </citation>
    <scope>NUCLEOTIDE SEQUENCE [LARGE SCALE GENOMIC DNA]</scope>
</reference>
<dbReference type="SUPFAM" id="SSF81301">
    <property type="entry name" value="Nucleotidyltransferase"/>
    <property type="match status" value="1"/>
</dbReference>
<dbReference type="Pfam" id="PF02824">
    <property type="entry name" value="TGS"/>
    <property type="match status" value="1"/>
</dbReference>
<dbReference type="PANTHER" id="PTHR21262:SF31">
    <property type="entry name" value="GTP PYROPHOSPHOKINASE"/>
    <property type="match status" value="1"/>
</dbReference>
<dbReference type="SMART" id="SM00471">
    <property type="entry name" value="HDc"/>
    <property type="match status" value="1"/>
</dbReference>
<dbReference type="Pfam" id="PF04607">
    <property type="entry name" value="RelA_SpoT"/>
    <property type="match status" value="1"/>
</dbReference>
<dbReference type="PROSITE" id="PS51880">
    <property type="entry name" value="TGS"/>
    <property type="match status" value="1"/>
</dbReference>
<dbReference type="Proteomes" id="UP000179880">
    <property type="component" value="Unassembled WGS sequence"/>
</dbReference>
<dbReference type="InterPro" id="IPR004811">
    <property type="entry name" value="RelA/Spo_fam"/>
</dbReference>
<proteinExistence type="inferred from homology"/>
<dbReference type="InterPro" id="IPR012675">
    <property type="entry name" value="Beta-grasp_dom_sf"/>
</dbReference>
<evidence type="ECO:0000256" key="1">
    <source>
        <dbReference type="RuleBase" id="RU003847"/>
    </source>
</evidence>
<dbReference type="CDD" id="cd00077">
    <property type="entry name" value="HDc"/>
    <property type="match status" value="1"/>
</dbReference>
<dbReference type="NCBIfam" id="TIGR00691">
    <property type="entry name" value="spoT_relA"/>
    <property type="match status" value="1"/>
</dbReference>
<dbReference type="AlphaFoldDB" id="A0A1F6WHP3"/>
<comment type="function">
    <text evidence="1">In eubacteria ppGpp (guanosine 3'-diphosphate 5'-diphosphate) is a mediator of the stringent response that coordinates a variety of cellular activities in response to changes in nutritional abundance.</text>
</comment>
<dbReference type="Gene3D" id="3.10.20.30">
    <property type="match status" value="1"/>
</dbReference>
<accession>A0A1F6WHP3</accession>